<dbReference type="Proteomes" id="UP001333996">
    <property type="component" value="Unassembled WGS sequence"/>
</dbReference>
<dbReference type="SUPFAM" id="SSF51735">
    <property type="entry name" value="NAD(P)-binding Rossmann-fold domains"/>
    <property type="match status" value="1"/>
</dbReference>
<dbReference type="RefSeq" id="WP_329509085.1">
    <property type="nucleotide sequence ID" value="NZ_BAAAYZ010000270.1"/>
</dbReference>
<proteinExistence type="inferred from homology"/>
<dbReference type="EMBL" id="JAYWVC010000079">
    <property type="protein sequence ID" value="MED7824652.1"/>
    <property type="molecule type" value="Genomic_DNA"/>
</dbReference>
<dbReference type="Pfam" id="PF13561">
    <property type="entry name" value="adh_short_C2"/>
    <property type="match status" value="1"/>
</dbReference>
<organism evidence="3 4">
    <name type="scientific">Streptomyces chiangmaiensis</name>
    <dbReference type="NCBI Taxonomy" id="766497"/>
    <lineage>
        <taxon>Bacteria</taxon>
        <taxon>Bacillati</taxon>
        <taxon>Actinomycetota</taxon>
        <taxon>Actinomycetes</taxon>
        <taxon>Kitasatosporales</taxon>
        <taxon>Streptomycetaceae</taxon>
        <taxon>Streptomyces</taxon>
    </lineage>
</organism>
<protein>
    <submittedName>
        <fullName evidence="3">SDR family oxidoreductase</fullName>
    </submittedName>
</protein>
<name>A0ABU7FKL1_9ACTN</name>
<evidence type="ECO:0000313" key="3">
    <source>
        <dbReference type="EMBL" id="MED7824652.1"/>
    </source>
</evidence>
<dbReference type="InterPro" id="IPR002347">
    <property type="entry name" value="SDR_fam"/>
</dbReference>
<comment type="similarity">
    <text evidence="1">Belongs to the short-chain dehydrogenases/reductases (SDR) family.</text>
</comment>
<accession>A0ABU7FKL1</accession>
<keyword evidence="4" id="KW-1185">Reference proteome</keyword>
<dbReference type="PANTHER" id="PTHR24321">
    <property type="entry name" value="DEHYDROGENASES, SHORT CHAIN"/>
    <property type="match status" value="1"/>
</dbReference>
<keyword evidence="2" id="KW-0560">Oxidoreductase</keyword>
<evidence type="ECO:0000256" key="2">
    <source>
        <dbReference type="ARBA" id="ARBA00023002"/>
    </source>
</evidence>
<comment type="caution">
    <text evidence="3">The sequence shown here is derived from an EMBL/GenBank/DDBJ whole genome shotgun (WGS) entry which is preliminary data.</text>
</comment>
<dbReference type="InterPro" id="IPR036291">
    <property type="entry name" value="NAD(P)-bd_dom_sf"/>
</dbReference>
<evidence type="ECO:0000256" key="1">
    <source>
        <dbReference type="ARBA" id="ARBA00006484"/>
    </source>
</evidence>
<sequence length="141" mass="14324">MDLRPSVLAVGADGGIGPANCTSLVSSAAGMAGVPNNAAYAAAKAAQISLIRSAAAEFAFSDVRVNGVAPGVIANPRMQRFLAEGNGLDRARDIVPMGRLVEPAEVADALLFLSSSSASIITGQIIVLDGGVQCTWPYPKV</sequence>
<dbReference type="PANTHER" id="PTHR24321:SF8">
    <property type="entry name" value="ESTRADIOL 17-BETA-DEHYDROGENASE 8-RELATED"/>
    <property type="match status" value="1"/>
</dbReference>
<gene>
    <name evidence="3" type="ORF">VXC91_22330</name>
</gene>
<dbReference type="Gene3D" id="3.40.50.720">
    <property type="entry name" value="NAD(P)-binding Rossmann-like Domain"/>
    <property type="match status" value="1"/>
</dbReference>
<evidence type="ECO:0000313" key="4">
    <source>
        <dbReference type="Proteomes" id="UP001333996"/>
    </source>
</evidence>
<reference evidence="3" key="1">
    <citation type="submission" date="2024-01" db="EMBL/GenBank/DDBJ databases">
        <title>First draft genome sequence data of TA4-1, the type strain of Gram-positive actinobacterium Streptomyces chiangmaiensis.</title>
        <authorList>
            <person name="Yasawong M."/>
            <person name="Nantapong N."/>
        </authorList>
    </citation>
    <scope>NUCLEOTIDE SEQUENCE</scope>
    <source>
        <strain evidence="3">TA4-1</strain>
    </source>
</reference>